<evidence type="ECO:0000313" key="4">
    <source>
        <dbReference type="EMBL" id="QFY43133.1"/>
    </source>
</evidence>
<reference evidence="4 5" key="1">
    <citation type="submission" date="2019-09" db="EMBL/GenBank/DDBJ databases">
        <title>Ecophysiology of the spiral-shaped methanotroph Methylospira mobilis as revealed by the complete genome sequence.</title>
        <authorList>
            <person name="Oshkin I.Y."/>
            <person name="Dedysh S.N."/>
            <person name="Miroshnikov K."/>
            <person name="Danilova O.V."/>
            <person name="Hakobyan A."/>
            <person name="Liesack W."/>
        </authorList>
    </citation>
    <scope>NUCLEOTIDE SEQUENCE [LARGE SCALE GENOMIC DNA]</scope>
    <source>
        <strain evidence="4 5">Shm1</strain>
    </source>
</reference>
<feature type="domain" description="Transposase IS801/IS1294" evidence="1">
    <location>
        <begin position="140"/>
        <end position="303"/>
    </location>
</feature>
<feature type="domain" description="Transposase zinc-binding" evidence="2">
    <location>
        <begin position="7"/>
        <end position="98"/>
    </location>
</feature>
<dbReference type="InterPro" id="IPR054832">
    <property type="entry name" value="transpos_IS91"/>
</dbReference>
<dbReference type="Pfam" id="PF14319">
    <property type="entry name" value="Zn_Tnp_IS91"/>
    <property type="match status" value="1"/>
</dbReference>
<dbReference type="PANTHER" id="PTHR37023">
    <property type="entry name" value="TRANSPOSASE"/>
    <property type="match status" value="1"/>
</dbReference>
<organism evidence="4 5">
    <name type="scientific">Candidatus Methylospira mobilis</name>
    <dbReference type="NCBI Taxonomy" id="1808979"/>
    <lineage>
        <taxon>Bacteria</taxon>
        <taxon>Pseudomonadati</taxon>
        <taxon>Pseudomonadota</taxon>
        <taxon>Gammaproteobacteria</taxon>
        <taxon>Methylococcales</taxon>
        <taxon>Methylococcaceae</taxon>
        <taxon>Candidatus Methylospira</taxon>
    </lineage>
</organism>
<dbReference type="EMBL" id="CP044205">
    <property type="protein sequence ID" value="QFY43046.1"/>
    <property type="molecule type" value="Genomic_DNA"/>
</dbReference>
<dbReference type="GO" id="GO:0004803">
    <property type="term" value="F:transposase activity"/>
    <property type="evidence" value="ECO:0007669"/>
    <property type="project" value="InterPro"/>
</dbReference>
<dbReference type="OrthoDB" id="6979325at2"/>
<dbReference type="Pfam" id="PF04986">
    <property type="entry name" value="Y2_Tnp"/>
    <property type="match status" value="1"/>
</dbReference>
<dbReference type="PANTHER" id="PTHR37023:SF1">
    <property type="entry name" value="ISSOD25 TRANSPOSASE TNPA_ISSOD25"/>
    <property type="match status" value="1"/>
</dbReference>
<dbReference type="AlphaFoldDB" id="A0A5Q0BH29"/>
<name>A0A5Q0BH29_9GAMM</name>
<dbReference type="NCBIfam" id="NF033538">
    <property type="entry name" value="transpos_IS91"/>
    <property type="match status" value="1"/>
</dbReference>
<sequence>MIRLADIIQTFEAGFLQQYTGQLLAGQRNALSAIRSCRSAMSPKMQAECSDCAHQIRVPHSCGHRSCPHCQAHESQRWIERQVEKLVPGDYFLITFTLPAELRPLALNNQQAIYPLILQCAWDTIHSFSQNDKALQGTPGAVAVLHTHSRALDYHPHTHLVVPAAAIDSKRRLWRTKKAKYLFDHKALAKVFRAKMLDGIRQAGLGLPRRYPEKWVVDCKNVGTGEKALVYLGRYLYRGVIPEKNILRCENDQVTYRYQNSKTKKIERRTVSGVAFLRMILQHVLPKGFRRARNFGFLHPNSKRQIKLLQLLLNRIPDPVWVEPKKRPTLCCPCCGGEMKIVRTGIKPGYDRFTMAEGAG</sequence>
<dbReference type="GO" id="GO:0003677">
    <property type="term" value="F:DNA binding"/>
    <property type="evidence" value="ECO:0007669"/>
    <property type="project" value="InterPro"/>
</dbReference>
<accession>A0A5Q0BH29</accession>
<protein>
    <submittedName>
        <fullName evidence="4">IS91 family transposase</fullName>
    </submittedName>
</protein>
<dbReference type="KEGG" id="mmob:F6R98_10805"/>
<keyword evidence="5" id="KW-1185">Reference proteome</keyword>
<dbReference type="KEGG" id="mmob:F6R98_11295"/>
<evidence type="ECO:0000259" key="2">
    <source>
        <dbReference type="Pfam" id="PF14319"/>
    </source>
</evidence>
<dbReference type="GO" id="GO:0006313">
    <property type="term" value="P:DNA transposition"/>
    <property type="evidence" value="ECO:0007669"/>
    <property type="project" value="InterPro"/>
</dbReference>
<dbReference type="Proteomes" id="UP000325755">
    <property type="component" value="Chromosome"/>
</dbReference>
<dbReference type="EMBL" id="CP044205">
    <property type="protein sequence ID" value="QFY43133.1"/>
    <property type="molecule type" value="Genomic_DNA"/>
</dbReference>
<gene>
    <name evidence="3" type="ORF">F6R98_10805</name>
    <name evidence="4" type="ORF">F6R98_11295</name>
</gene>
<dbReference type="InterPro" id="IPR007069">
    <property type="entry name" value="Transposase_32"/>
</dbReference>
<dbReference type="RefSeq" id="WP_153249029.1">
    <property type="nucleotide sequence ID" value="NZ_CP044205.1"/>
</dbReference>
<evidence type="ECO:0000313" key="5">
    <source>
        <dbReference type="Proteomes" id="UP000325755"/>
    </source>
</evidence>
<evidence type="ECO:0000313" key="3">
    <source>
        <dbReference type="EMBL" id="QFY43046.1"/>
    </source>
</evidence>
<evidence type="ECO:0000259" key="1">
    <source>
        <dbReference type="Pfam" id="PF04986"/>
    </source>
</evidence>
<dbReference type="InterPro" id="IPR026889">
    <property type="entry name" value="Zn_Tnp"/>
</dbReference>
<proteinExistence type="predicted"/>